<dbReference type="InterPro" id="IPR050971">
    <property type="entry name" value="Cadherin-domain_protein"/>
</dbReference>
<dbReference type="CTD" id="41302"/>
<keyword evidence="2 11" id="KW-0812">Transmembrane</keyword>
<evidence type="ECO:0000256" key="11">
    <source>
        <dbReference type="SAM" id="Phobius"/>
    </source>
</evidence>
<evidence type="ECO:0000256" key="7">
    <source>
        <dbReference type="ARBA" id="ARBA00023136"/>
    </source>
</evidence>
<feature type="domain" description="Cadherin" evidence="12">
    <location>
        <begin position="377"/>
        <end position="493"/>
    </location>
</feature>
<keyword evidence="9" id="KW-0175">Coiled coil</keyword>
<dbReference type="KEGG" id="dpte:113797151"/>
<gene>
    <name evidence="14" type="primary">LOC113797151</name>
</gene>
<feature type="domain" description="Cadherin" evidence="12">
    <location>
        <begin position="617"/>
        <end position="716"/>
    </location>
</feature>
<keyword evidence="5" id="KW-0130">Cell adhesion</keyword>
<protein>
    <submittedName>
        <fullName evidence="14">Cadherin-86C-like</fullName>
    </submittedName>
</protein>
<dbReference type="OrthoDB" id="6510378at2759"/>
<dbReference type="OMA" id="NAWTNET"/>
<feature type="domain" description="Cadherin" evidence="12">
    <location>
        <begin position="494"/>
        <end position="600"/>
    </location>
</feature>
<keyword evidence="13" id="KW-1185">Reference proteome</keyword>
<evidence type="ECO:0000256" key="10">
    <source>
        <dbReference type="SAM" id="MobiDB-lite"/>
    </source>
</evidence>
<dbReference type="SUPFAM" id="SSF49313">
    <property type="entry name" value="Cadherin-like"/>
    <property type="match status" value="5"/>
</dbReference>
<dbReference type="InterPro" id="IPR015919">
    <property type="entry name" value="Cadherin-like_sf"/>
</dbReference>
<dbReference type="PROSITE" id="PS50268">
    <property type="entry name" value="CADHERIN_2"/>
    <property type="match status" value="6"/>
</dbReference>
<dbReference type="GO" id="GO:0007156">
    <property type="term" value="P:homophilic cell adhesion via plasma membrane adhesion molecules"/>
    <property type="evidence" value="ECO:0007669"/>
    <property type="project" value="InterPro"/>
</dbReference>
<dbReference type="CDD" id="cd11304">
    <property type="entry name" value="Cadherin_repeat"/>
    <property type="match status" value="6"/>
</dbReference>
<keyword evidence="3" id="KW-0677">Repeat</keyword>
<dbReference type="Pfam" id="PF00028">
    <property type="entry name" value="Cadherin"/>
    <property type="match status" value="2"/>
</dbReference>
<dbReference type="AlphaFoldDB" id="A0A6P6YCW3"/>
<dbReference type="PANTHER" id="PTHR24025">
    <property type="entry name" value="DESMOGLEIN FAMILY MEMBER"/>
    <property type="match status" value="1"/>
</dbReference>
<feature type="compositionally biased region" description="Polar residues" evidence="10">
    <location>
        <begin position="969"/>
        <end position="988"/>
    </location>
</feature>
<organism evidence="13 14">
    <name type="scientific">Dermatophagoides pteronyssinus</name>
    <name type="common">European house dust mite</name>
    <dbReference type="NCBI Taxonomy" id="6956"/>
    <lineage>
        <taxon>Eukaryota</taxon>
        <taxon>Metazoa</taxon>
        <taxon>Ecdysozoa</taxon>
        <taxon>Arthropoda</taxon>
        <taxon>Chelicerata</taxon>
        <taxon>Arachnida</taxon>
        <taxon>Acari</taxon>
        <taxon>Acariformes</taxon>
        <taxon>Sarcoptiformes</taxon>
        <taxon>Astigmata</taxon>
        <taxon>Psoroptidia</taxon>
        <taxon>Analgoidea</taxon>
        <taxon>Pyroglyphidae</taxon>
        <taxon>Dermatophagoidinae</taxon>
        <taxon>Dermatophagoides</taxon>
    </lineage>
</organism>
<evidence type="ECO:0000256" key="6">
    <source>
        <dbReference type="ARBA" id="ARBA00022989"/>
    </source>
</evidence>
<dbReference type="PROSITE" id="PS00232">
    <property type="entry name" value="CADHERIN_1"/>
    <property type="match status" value="2"/>
</dbReference>
<dbReference type="Gene3D" id="2.60.40.60">
    <property type="entry name" value="Cadherins"/>
    <property type="match status" value="6"/>
</dbReference>
<dbReference type="GO" id="GO:0005911">
    <property type="term" value="C:cell-cell junction"/>
    <property type="evidence" value="ECO:0007669"/>
    <property type="project" value="TreeGrafter"/>
</dbReference>
<reference evidence="14" key="1">
    <citation type="submission" date="2025-08" db="UniProtKB">
        <authorList>
            <consortium name="RefSeq"/>
        </authorList>
    </citation>
    <scope>IDENTIFICATION</scope>
    <source>
        <strain evidence="14">Airmid</strain>
    </source>
</reference>
<feature type="domain" description="Cadherin" evidence="12">
    <location>
        <begin position="255"/>
        <end position="376"/>
    </location>
</feature>
<comment type="subcellular location">
    <subcellularLocation>
        <location evidence="1">Membrane</location>
    </subcellularLocation>
</comment>
<dbReference type="RefSeq" id="XP_027203288.1">
    <property type="nucleotide sequence ID" value="XM_027347487.1"/>
</dbReference>
<dbReference type="FunFam" id="2.60.40.60:FF:000266">
    <property type="entry name" value="Cadherin 23"/>
    <property type="match status" value="1"/>
</dbReference>
<dbReference type="SMART" id="SM00112">
    <property type="entry name" value="CA"/>
    <property type="match status" value="4"/>
</dbReference>
<dbReference type="InterPro" id="IPR020894">
    <property type="entry name" value="Cadherin_CS"/>
</dbReference>
<evidence type="ECO:0000256" key="9">
    <source>
        <dbReference type="SAM" id="Coils"/>
    </source>
</evidence>
<feature type="transmembrane region" description="Helical" evidence="11">
    <location>
        <begin position="889"/>
        <end position="914"/>
    </location>
</feature>
<evidence type="ECO:0000313" key="14">
    <source>
        <dbReference type="RefSeq" id="XP_027203288.1"/>
    </source>
</evidence>
<evidence type="ECO:0000313" key="13">
    <source>
        <dbReference type="Proteomes" id="UP000515146"/>
    </source>
</evidence>
<evidence type="ECO:0000256" key="4">
    <source>
        <dbReference type="ARBA" id="ARBA00022837"/>
    </source>
</evidence>
<dbReference type="GO" id="GO:0005509">
    <property type="term" value="F:calcium ion binding"/>
    <property type="evidence" value="ECO:0007669"/>
    <property type="project" value="UniProtKB-UniRule"/>
</dbReference>
<feature type="coiled-coil region" evidence="9">
    <location>
        <begin position="1090"/>
        <end position="1124"/>
    </location>
</feature>
<evidence type="ECO:0000256" key="5">
    <source>
        <dbReference type="ARBA" id="ARBA00022889"/>
    </source>
</evidence>
<name>A0A6P6YCW3_DERPT</name>
<sequence>MDSHYSSTILIYLAILFIMMILIIPSIISYPPIIHYSHIMRILKIPYTTEPGTIVYRIKASDADNDDIIFDVLEDYGKTLIRFDKINQNEANVILLCPLNKDSEYNLTIYANGGDETTYIESRIIVTDIDGISTKEYFPFVIDNDPVYVFENVSLNNSIAIIKAYEQESSELPVSFELLEDGNIFHFRYIFGPRGITIAEIILLKSLDYEQQNLYILTILAINGKTRQDIDTRNVHQTYLTIVVKDVQDTPPKFENLPQTTHINVSYRPNQTLYTVQAQDGDITNKRDLIYQIKKPNDRFFRINSNGSISTPFSFDELNELYDVRTPITLRIEAHEIVKRDLLPKNLADNNNNSSSTTTQSHLIIIFNLNNRKPYFSQPEFTANIDEHSPYLTSVRWSNGQNPRVSDPDYGLNGTFKLKAYDPTNTFIISPMIGYRNLTFTLLVNDSNSLDYEKYHNLSIHLSVQDTSEEQPLSSNVTCTIFIHDINDNYPEFTQSRYYSSMLENAAKGTTVTTLSATDKDTGDFGRIRFTEIRGPFAQNFNIDPVIGTIILIDNNNIDRESMEEIFLTIEARDNNGQGNRNMTELYIQILDVNDNPPLFLQPYYLGIIKNDLNEFIHPLKLDAIDIDQINTTNSMVNYEILQGNFENMFEIDRQNGRIKLTRSDINQRSSSTLNAIPNLINLTVRAYDLGIPQLSSLVKVFIYVLNTPTYLSTLFSTNKILDIRNGNSSLEKSLSLITGGNVTVKELRSPETPNEPIKIVTMVRYQNENIIDLDNLAAAYQNLFYIPPQTQPSTISRSTLPSTIHATNIPDTVPVVTSKNINQQQTFIGRSHHHHQEVDVSSSSASKISRNQNIHQDVNDYNDGINEQEHENDPLVVRTSSTAGFFNFLMYFLLVLIILFLIFLCILCCCCCWKRRDSQTLFGWKNVWFLQDHKSSDKFHKRKRRSTESHPSQRHYISQHRKQHSESKAMTISNHEQQQSKQMAKQESIVSYGHHDNDWFRALERKLENEDGDVEYEIKEEKKYSSTPRTMSYCISKKIIRPKHNQQQQPQQEHSRQVDILNLENGTTQVEHHRIFPRKKNSIMPLGMIKEQQQKNDKNQTKINFAINQNEAANSKFKQFNQQTSNQAIGTDILPICPQTMQRRSIFSIAYDGIEHRENISSSESNQTITHI</sequence>
<proteinExistence type="predicted"/>
<feature type="domain" description="Cadherin" evidence="12">
    <location>
        <begin position="149"/>
        <end position="254"/>
    </location>
</feature>
<evidence type="ECO:0000256" key="3">
    <source>
        <dbReference type="ARBA" id="ARBA00022737"/>
    </source>
</evidence>
<feature type="domain" description="Cadherin" evidence="12">
    <location>
        <begin position="37"/>
        <end position="148"/>
    </location>
</feature>
<dbReference type="PANTHER" id="PTHR24025:SF23">
    <property type="entry name" value="NEURAL-CADHERIN"/>
    <property type="match status" value="1"/>
</dbReference>
<dbReference type="InterPro" id="IPR002126">
    <property type="entry name" value="Cadherin-like_dom"/>
</dbReference>
<dbReference type="Proteomes" id="UP000515146">
    <property type="component" value="Unplaced"/>
</dbReference>
<evidence type="ECO:0000256" key="8">
    <source>
        <dbReference type="PROSITE-ProRule" id="PRU00043"/>
    </source>
</evidence>
<evidence type="ECO:0000256" key="2">
    <source>
        <dbReference type="ARBA" id="ARBA00022692"/>
    </source>
</evidence>
<evidence type="ECO:0000256" key="1">
    <source>
        <dbReference type="ARBA" id="ARBA00004370"/>
    </source>
</evidence>
<dbReference type="PRINTS" id="PR00205">
    <property type="entry name" value="CADHERIN"/>
</dbReference>
<feature type="region of interest" description="Disordered" evidence="10">
    <location>
        <begin position="941"/>
        <end position="988"/>
    </location>
</feature>
<keyword evidence="7 11" id="KW-0472">Membrane</keyword>
<accession>A0A6P6YCW3</accession>
<keyword evidence="4 8" id="KW-0106">Calcium</keyword>
<dbReference type="GO" id="GO:0005886">
    <property type="term" value="C:plasma membrane"/>
    <property type="evidence" value="ECO:0007669"/>
    <property type="project" value="InterPro"/>
</dbReference>
<feature type="transmembrane region" description="Helical" evidence="11">
    <location>
        <begin position="9"/>
        <end position="30"/>
    </location>
</feature>
<dbReference type="InParanoid" id="A0A6P6YCW3"/>
<keyword evidence="6 11" id="KW-1133">Transmembrane helix</keyword>
<evidence type="ECO:0000259" key="12">
    <source>
        <dbReference type="PROSITE" id="PS50268"/>
    </source>
</evidence>